<feature type="region of interest" description="Disordered" evidence="1">
    <location>
        <begin position="142"/>
        <end position="269"/>
    </location>
</feature>
<feature type="domain" description="DUF6468" evidence="3">
    <location>
        <begin position="38"/>
        <end position="108"/>
    </location>
</feature>
<dbReference type="KEGG" id="aper:A0U91_15155"/>
<accession>A0A1U9LIR6</accession>
<evidence type="ECO:0000256" key="2">
    <source>
        <dbReference type="SAM" id="Phobius"/>
    </source>
</evidence>
<geneLocation type="plasmid" evidence="5">
    <name>pac1084_1</name>
</geneLocation>
<keyword evidence="2" id="KW-0812">Transmembrane</keyword>
<dbReference type="EMBL" id="CP014688">
    <property type="protein sequence ID" value="AQT06353.1"/>
    <property type="molecule type" value="Genomic_DNA"/>
</dbReference>
<evidence type="ECO:0000259" key="3">
    <source>
        <dbReference type="Pfam" id="PF20072"/>
    </source>
</evidence>
<evidence type="ECO:0000313" key="4">
    <source>
        <dbReference type="EMBL" id="AQT06353.1"/>
    </source>
</evidence>
<dbReference type="InterPro" id="IPR045531">
    <property type="entry name" value="DUF6468"/>
</dbReference>
<name>A0A1U9LIR6_9PROT</name>
<protein>
    <recommendedName>
        <fullName evidence="3">DUF6468 domain-containing protein</fullName>
    </recommendedName>
</protein>
<keyword evidence="2" id="KW-1133">Transmembrane helix</keyword>
<keyword evidence="2" id="KW-0472">Membrane</keyword>
<dbReference type="AlphaFoldDB" id="A0A1U9LIR6"/>
<feature type="compositionally biased region" description="Basic and acidic residues" evidence="1">
    <location>
        <begin position="219"/>
        <end position="232"/>
    </location>
</feature>
<dbReference type="RefSeq" id="WP_077931981.1">
    <property type="nucleotide sequence ID" value="NZ_CP014688.1"/>
</dbReference>
<dbReference type="Pfam" id="PF20072">
    <property type="entry name" value="DUF6468"/>
    <property type="match status" value="1"/>
</dbReference>
<evidence type="ECO:0000313" key="5">
    <source>
        <dbReference type="Proteomes" id="UP000189055"/>
    </source>
</evidence>
<reference evidence="4 5" key="1">
    <citation type="submission" date="2016-03" db="EMBL/GenBank/DDBJ databases">
        <title>Acetic acid bacteria sequencing.</title>
        <authorList>
            <person name="Brandt J."/>
            <person name="Jakob F."/>
            <person name="Vogel R.F."/>
        </authorList>
    </citation>
    <scope>NUCLEOTIDE SEQUENCE [LARGE SCALE GENOMIC DNA]</scope>
    <source>
        <strain evidence="4 5">TMW2.1084</strain>
        <plasmid evidence="5">pac1084_1</plasmid>
    </source>
</reference>
<organism evidence="4 5">
    <name type="scientific">Acetobacter persici</name>
    <dbReference type="NCBI Taxonomy" id="1076596"/>
    <lineage>
        <taxon>Bacteria</taxon>
        <taxon>Pseudomonadati</taxon>
        <taxon>Pseudomonadota</taxon>
        <taxon>Alphaproteobacteria</taxon>
        <taxon>Acetobacterales</taxon>
        <taxon>Acetobacteraceae</taxon>
        <taxon>Acetobacter</taxon>
    </lineage>
</organism>
<evidence type="ECO:0000256" key="1">
    <source>
        <dbReference type="SAM" id="MobiDB-lite"/>
    </source>
</evidence>
<dbReference type="Proteomes" id="UP000189055">
    <property type="component" value="Plasmid pAC1084_1"/>
</dbReference>
<keyword evidence="4" id="KW-0614">Plasmid</keyword>
<gene>
    <name evidence="4" type="ORF">A0U91_15155</name>
</gene>
<feature type="transmembrane region" description="Helical" evidence="2">
    <location>
        <begin position="6"/>
        <end position="26"/>
    </location>
</feature>
<proteinExistence type="predicted"/>
<sequence>MINLGIQNLQTIVSVATCLVILIGLLGGRKITKALKELKSVQPAVQTLVQSLDNASDEAKANIDALHSAAKTGGKKLADTLNSASIVSENLEDARNSAAQTLKSLSEREDACLQTMIDLRGTIKNSEEVKASLASTIEEAEKARRAFTPPMASLKADSAPEELEDITTSETINAPSTPQPEAPPNQESAALLDDETPASGSTTTAAEQPDASAMAEADMDSHEETVASHAEEDAAPVKSASETIEAEDTPHVGIPVDAEEAPITSEEDTMKKTAFLDVLPTATPTALSKPRPYLKALHSSENELEAAFDPA</sequence>